<dbReference type="InterPro" id="IPR011009">
    <property type="entry name" value="Kinase-like_dom_sf"/>
</dbReference>
<dbReference type="Proteomes" id="UP000252770">
    <property type="component" value="Unassembled WGS sequence"/>
</dbReference>
<evidence type="ECO:0000313" key="2">
    <source>
        <dbReference type="Proteomes" id="UP000252770"/>
    </source>
</evidence>
<protein>
    <submittedName>
        <fullName evidence="1">Aminoglycoside resistance protein</fullName>
    </submittedName>
</protein>
<gene>
    <name evidence="1" type="ORF">DT076_09645</name>
</gene>
<dbReference type="EMBL" id="QOUI01000005">
    <property type="protein sequence ID" value="RCK69700.1"/>
    <property type="molecule type" value="Genomic_DNA"/>
</dbReference>
<proteinExistence type="predicted"/>
<comment type="caution">
    <text evidence="1">The sequence shown here is derived from an EMBL/GenBank/DDBJ whole genome shotgun (WGS) entry which is preliminary data.</text>
</comment>
<dbReference type="AlphaFoldDB" id="A0A367YV63"/>
<accession>A0A367YV63</accession>
<dbReference type="InterPro" id="IPR006748">
    <property type="entry name" value="NH2Glyco/OHUrea_AB-resist_kin"/>
</dbReference>
<organism evidence="1 2">
    <name type="scientific">Desertihabitans brevis</name>
    <dbReference type="NCBI Taxonomy" id="2268447"/>
    <lineage>
        <taxon>Bacteria</taxon>
        <taxon>Bacillati</taxon>
        <taxon>Actinomycetota</taxon>
        <taxon>Actinomycetes</taxon>
        <taxon>Propionibacteriales</taxon>
        <taxon>Propionibacteriaceae</taxon>
        <taxon>Desertihabitans</taxon>
    </lineage>
</organism>
<sequence>MPVTLPLPPALDRRRQGAPEWIDWLDRLPALRDQVLAEWQLGVDGEQIPGSAALVVPVRDAEGQPAVLKLAFDGAPELEHEALALQHWHGDGTVRLLRADPRRRALLLERLGQDDLTDLWDLEACEIVAGFYRRLHRPAMPQLRTLTSFVDGWLDDLAALGRELPVPPRLVEQALHLGRALVGDPASTGVVIHGDLHYANVLAAEREPWLVIDPQPMAGDPHWEPAPLLTDRWEEMVGDLRAGIRRRFHTVVDVAELDEARARDWTVVRMVVDASWAALDARRAGRGLNGDERDRITRCVAVAKAVQD</sequence>
<keyword evidence="2" id="KW-1185">Reference proteome</keyword>
<evidence type="ECO:0000313" key="1">
    <source>
        <dbReference type="EMBL" id="RCK69700.1"/>
    </source>
</evidence>
<dbReference type="Gene3D" id="3.90.1200.10">
    <property type="match status" value="1"/>
</dbReference>
<dbReference type="GO" id="GO:0016773">
    <property type="term" value="F:phosphotransferase activity, alcohol group as acceptor"/>
    <property type="evidence" value="ECO:0007669"/>
    <property type="project" value="InterPro"/>
</dbReference>
<name>A0A367YV63_9ACTN</name>
<dbReference type="SUPFAM" id="SSF56112">
    <property type="entry name" value="Protein kinase-like (PK-like)"/>
    <property type="match status" value="1"/>
</dbReference>
<dbReference type="Pfam" id="PF04655">
    <property type="entry name" value="APH_6_hur"/>
    <property type="match status" value="1"/>
</dbReference>
<reference evidence="1 2" key="1">
    <citation type="submission" date="2018-07" db="EMBL/GenBank/DDBJ databases">
        <title>Desertimonas flava gen. nov. sp. nov.</title>
        <authorList>
            <person name="Liu S."/>
        </authorList>
    </citation>
    <scope>NUCLEOTIDE SEQUENCE [LARGE SCALE GENOMIC DNA]</scope>
    <source>
        <strain evidence="1 2">16Sb5-5</strain>
    </source>
</reference>
<dbReference type="GO" id="GO:0019748">
    <property type="term" value="P:secondary metabolic process"/>
    <property type="evidence" value="ECO:0007669"/>
    <property type="project" value="InterPro"/>
</dbReference>